<keyword evidence="2" id="KW-0479">Metal-binding</keyword>
<dbReference type="Pfam" id="PF00172">
    <property type="entry name" value="Zn_clus"/>
    <property type="match status" value="1"/>
</dbReference>
<feature type="compositionally biased region" description="Polar residues" evidence="6">
    <location>
        <begin position="187"/>
        <end position="197"/>
    </location>
</feature>
<keyword evidence="5" id="KW-0539">Nucleus</keyword>
<dbReference type="CDD" id="cd00067">
    <property type="entry name" value="GAL4"/>
    <property type="match status" value="1"/>
</dbReference>
<dbReference type="PROSITE" id="PS00463">
    <property type="entry name" value="ZN2_CY6_FUNGAL_1"/>
    <property type="match status" value="1"/>
</dbReference>
<keyword evidence="4" id="KW-0804">Transcription</keyword>
<comment type="subcellular location">
    <subcellularLocation>
        <location evidence="1">Nucleus</location>
    </subcellularLocation>
</comment>
<dbReference type="GO" id="GO:0005634">
    <property type="term" value="C:nucleus"/>
    <property type="evidence" value="ECO:0007669"/>
    <property type="project" value="UniProtKB-SubCell"/>
</dbReference>
<dbReference type="Proteomes" id="UP000612746">
    <property type="component" value="Unassembled WGS sequence"/>
</dbReference>
<organism evidence="8 9">
    <name type="scientific">Umbelopsis vinacea</name>
    <dbReference type="NCBI Taxonomy" id="44442"/>
    <lineage>
        <taxon>Eukaryota</taxon>
        <taxon>Fungi</taxon>
        <taxon>Fungi incertae sedis</taxon>
        <taxon>Mucoromycota</taxon>
        <taxon>Mucoromycotina</taxon>
        <taxon>Umbelopsidomycetes</taxon>
        <taxon>Umbelopsidales</taxon>
        <taxon>Umbelopsidaceae</taxon>
        <taxon>Umbelopsis</taxon>
    </lineage>
</organism>
<evidence type="ECO:0000256" key="2">
    <source>
        <dbReference type="ARBA" id="ARBA00022723"/>
    </source>
</evidence>
<name>A0A8H7U7H2_9FUNG</name>
<dbReference type="EMBL" id="JAEPRA010000017">
    <property type="protein sequence ID" value="KAG2174081.1"/>
    <property type="molecule type" value="Genomic_DNA"/>
</dbReference>
<evidence type="ECO:0000313" key="8">
    <source>
        <dbReference type="EMBL" id="KAG2174081.1"/>
    </source>
</evidence>
<dbReference type="SUPFAM" id="SSF57701">
    <property type="entry name" value="Zn2/Cys6 DNA-binding domain"/>
    <property type="match status" value="1"/>
</dbReference>
<evidence type="ECO:0000256" key="4">
    <source>
        <dbReference type="ARBA" id="ARBA00023163"/>
    </source>
</evidence>
<comment type="caution">
    <text evidence="8">The sequence shown here is derived from an EMBL/GenBank/DDBJ whole genome shotgun (WGS) entry which is preliminary data.</text>
</comment>
<dbReference type="Gene3D" id="4.10.240.10">
    <property type="entry name" value="Zn(2)-C6 fungal-type DNA-binding domain"/>
    <property type="match status" value="1"/>
</dbReference>
<evidence type="ECO:0000256" key="3">
    <source>
        <dbReference type="ARBA" id="ARBA00023015"/>
    </source>
</evidence>
<dbReference type="AlphaFoldDB" id="A0A8H7U7H2"/>
<dbReference type="InterPro" id="IPR001138">
    <property type="entry name" value="Zn2Cys6_DnaBD"/>
</dbReference>
<reference evidence="8" key="1">
    <citation type="submission" date="2020-12" db="EMBL/GenBank/DDBJ databases">
        <title>Metabolic potential, ecology and presence of endohyphal bacteria is reflected in genomic diversity of Mucoromycotina.</title>
        <authorList>
            <person name="Muszewska A."/>
            <person name="Okrasinska A."/>
            <person name="Steczkiewicz K."/>
            <person name="Drgas O."/>
            <person name="Orlowska M."/>
            <person name="Perlinska-Lenart U."/>
            <person name="Aleksandrzak-Piekarczyk T."/>
            <person name="Szatraj K."/>
            <person name="Zielenkiewicz U."/>
            <person name="Pilsyk S."/>
            <person name="Malc E."/>
            <person name="Mieczkowski P."/>
            <person name="Kruszewska J.S."/>
            <person name="Biernat P."/>
            <person name="Pawlowska J."/>
        </authorList>
    </citation>
    <scope>NUCLEOTIDE SEQUENCE</scope>
    <source>
        <strain evidence="8">WA0000051536</strain>
    </source>
</reference>
<feature type="domain" description="Zn(2)-C6 fungal-type" evidence="7">
    <location>
        <begin position="24"/>
        <end position="51"/>
    </location>
</feature>
<evidence type="ECO:0000256" key="1">
    <source>
        <dbReference type="ARBA" id="ARBA00004123"/>
    </source>
</evidence>
<accession>A0A8H7U7H2</accession>
<dbReference type="SMART" id="SM00066">
    <property type="entry name" value="GAL4"/>
    <property type="match status" value="1"/>
</dbReference>
<evidence type="ECO:0000256" key="5">
    <source>
        <dbReference type="ARBA" id="ARBA00023242"/>
    </source>
</evidence>
<feature type="region of interest" description="Disordered" evidence="6">
    <location>
        <begin position="62"/>
        <end position="83"/>
    </location>
</feature>
<dbReference type="OrthoDB" id="2123952at2759"/>
<dbReference type="PANTHER" id="PTHR47338:SF5">
    <property type="entry name" value="ZN(II)2CYS6 TRANSCRIPTION FACTOR (EUROFUNG)"/>
    <property type="match status" value="1"/>
</dbReference>
<dbReference type="GO" id="GO:0000981">
    <property type="term" value="F:DNA-binding transcription factor activity, RNA polymerase II-specific"/>
    <property type="evidence" value="ECO:0007669"/>
    <property type="project" value="InterPro"/>
</dbReference>
<dbReference type="InterPro" id="IPR036864">
    <property type="entry name" value="Zn2-C6_fun-type_DNA-bd_sf"/>
</dbReference>
<keyword evidence="3" id="KW-0805">Transcription regulation</keyword>
<gene>
    <name evidence="8" type="ORF">INT44_000195</name>
</gene>
<proteinExistence type="predicted"/>
<feature type="region of interest" description="Disordered" evidence="6">
    <location>
        <begin position="1"/>
        <end position="23"/>
    </location>
</feature>
<feature type="region of interest" description="Disordered" evidence="6">
    <location>
        <begin position="158"/>
        <end position="197"/>
    </location>
</feature>
<feature type="compositionally biased region" description="Low complexity" evidence="6">
    <location>
        <begin position="158"/>
        <end position="186"/>
    </location>
</feature>
<evidence type="ECO:0000259" key="7">
    <source>
        <dbReference type="PROSITE" id="PS50048"/>
    </source>
</evidence>
<keyword evidence="9" id="KW-1185">Reference proteome</keyword>
<dbReference type="InterPro" id="IPR050815">
    <property type="entry name" value="TF_fung"/>
</dbReference>
<dbReference type="PROSITE" id="PS50048">
    <property type="entry name" value="ZN2_CY6_FUNGAL_2"/>
    <property type="match status" value="1"/>
</dbReference>
<feature type="region of interest" description="Disordered" evidence="6">
    <location>
        <begin position="111"/>
        <end position="133"/>
    </location>
</feature>
<feature type="compositionally biased region" description="Low complexity" evidence="6">
    <location>
        <begin position="123"/>
        <end position="133"/>
    </location>
</feature>
<feature type="compositionally biased region" description="Polar residues" evidence="6">
    <location>
        <begin position="9"/>
        <end position="23"/>
    </location>
</feature>
<evidence type="ECO:0000256" key="6">
    <source>
        <dbReference type="SAM" id="MobiDB-lite"/>
    </source>
</evidence>
<sequence length="264" mass="28840">MERHRPTLLASSVPQSRRLSSGSACETCRRRKTKCDGQQPCNYCSTNGIECLNNSERRKRGLPPVIPIKNQSGHKRGNQETAAASNGFEATRSIQMIDHHVIVKNDPARRRPIGRSVMGGRASSLSDSTSETISRNNTAKIYTTAAIDLSNKQYSLRISQSPPSLSPINLSSPTSSPPFATSPLPSQSRSTDVQQNTFASQQSRYHIPPIYNQAPPSIRAIGQQIAHINTHAQDDIGIPTPPASSDPIDMESVYKRKIPSVMGK</sequence>
<protein>
    <recommendedName>
        <fullName evidence="7">Zn(2)-C6 fungal-type domain-containing protein</fullName>
    </recommendedName>
</protein>
<dbReference type="PANTHER" id="PTHR47338">
    <property type="entry name" value="ZN(II)2CYS6 TRANSCRIPTION FACTOR (EUROFUNG)-RELATED"/>
    <property type="match status" value="1"/>
</dbReference>
<evidence type="ECO:0000313" key="9">
    <source>
        <dbReference type="Proteomes" id="UP000612746"/>
    </source>
</evidence>
<dbReference type="GO" id="GO:0008270">
    <property type="term" value="F:zinc ion binding"/>
    <property type="evidence" value="ECO:0007669"/>
    <property type="project" value="InterPro"/>
</dbReference>